<evidence type="ECO:0000313" key="1">
    <source>
        <dbReference type="EMBL" id="PSO02930.1"/>
    </source>
</evidence>
<dbReference type="AlphaFoldDB" id="A0A2R6BWB7"/>
<dbReference type="Proteomes" id="UP000240925">
    <property type="component" value="Unassembled WGS sequence"/>
</dbReference>
<reference evidence="1 2" key="1">
    <citation type="submission" date="2017-04" db="EMBL/GenBank/DDBJ databases">
        <title>Novel microbial lineages endemic to geothermal iron-oxide mats fill important gaps in the evolutionary history of Archaea.</title>
        <authorList>
            <person name="Jay Z.J."/>
            <person name="Beam J.P."/>
            <person name="Dlakic M."/>
            <person name="Rusch D.B."/>
            <person name="Kozubal M.A."/>
            <person name="Inskeep W.P."/>
        </authorList>
    </citation>
    <scope>NUCLEOTIDE SEQUENCE [LARGE SCALE GENOMIC DNA]</scope>
    <source>
        <strain evidence="1">ECH_B_SAG-E12</strain>
    </source>
</reference>
<sequence>MIQNKEKPKTTRLKLYASSFSELRSSSASKVRKSCSFSTHNISRIYGIIDKFYHKLKYSNLK</sequence>
<proteinExistence type="predicted"/>
<gene>
    <name evidence="1" type="ORF">B9Q10_00825</name>
</gene>
<organism evidence="1 2">
    <name type="scientific">Candidatus Marsarchaeota G2 archaeon ECH_B_SAG-E12</name>
    <dbReference type="NCBI Taxonomy" id="1978164"/>
    <lineage>
        <taxon>Archaea</taxon>
        <taxon>Candidatus Marsarchaeota</taxon>
        <taxon>Candidatus Marsarchaeota group 2</taxon>
    </lineage>
</organism>
<protein>
    <submittedName>
        <fullName evidence="1">Uncharacterized protein</fullName>
    </submittedName>
</protein>
<comment type="caution">
    <text evidence="1">The sequence shown here is derived from an EMBL/GenBank/DDBJ whole genome shotgun (WGS) entry which is preliminary data.</text>
</comment>
<accession>A0A2R6BWB7</accession>
<evidence type="ECO:0000313" key="2">
    <source>
        <dbReference type="Proteomes" id="UP000240925"/>
    </source>
</evidence>
<dbReference type="EMBL" id="NEXL01000019">
    <property type="protein sequence ID" value="PSO02930.1"/>
    <property type="molecule type" value="Genomic_DNA"/>
</dbReference>
<name>A0A2R6BWB7_9ARCH</name>